<dbReference type="PANTHER" id="PTHR43580:SF2">
    <property type="entry name" value="CYTOKINE-LIKE NUCLEAR FACTOR N-PAC"/>
    <property type="match status" value="1"/>
</dbReference>
<evidence type="ECO:0000259" key="4">
    <source>
        <dbReference type="Pfam" id="PF21761"/>
    </source>
</evidence>
<dbReference type="PANTHER" id="PTHR43580">
    <property type="entry name" value="OXIDOREDUCTASE GLYR1-RELATED"/>
    <property type="match status" value="1"/>
</dbReference>
<feature type="domain" description="NADPH-dependent reductive aminase-like C-terminal" evidence="4">
    <location>
        <begin position="177"/>
        <end position="299"/>
    </location>
</feature>
<dbReference type="Gene3D" id="3.40.50.720">
    <property type="entry name" value="NAD(P)-binding Rossmann-like Domain"/>
    <property type="match status" value="1"/>
</dbReference>
<dbReference type="GO" id="GO:0050661">
    <property type="term" value="F:NADP binding"/>
    <property type="evidence" value="ECO:0007669"/>
    <property type="project" value="InterPro"/>
</dbReference>
<dbReference type="InterPro" id="IPR015815">
    <property type="entry name" value="HIBADH-related"/>
</dbReference>
<dbReference type="InterPro" id="IPR051265">
    <property type="entry name" value="HIBADH-related_NP60_sf"/>
</dbReference>
<evidence type="ECO:0000256" key="1">
    <source>
        <dbReference type="ARBA" id="ARBA00009080"/>
    </source>
</evidence>
<proteinExistence type="inferred from homology"/>
<dbReference type="InterPro" id="IPR036291">
    <property type="entry name" value="NAD(P)-bd_dom_sf"/>
</dbReference>
<feature type="domain" description="6-phosphogluconate dehydrogenase NADP-binding" evidence="3">
    <location>
        <begin position="17"/>
        <end position="168"/>
    </location>
</feature>
<evidence type="ECO:0008006" key="7">
    <source>
        <dbReference type="Google" id="ProtNLM"/>
    </source>
</evidence>
<gene>
    <name evidence="5" type="ORF">R1CP_36435</name>
</gene>
<dbReference type="InterPro" id="IPR013328">
    <property type="entry name" value="6PGD_dom2"/>
</dbReference>
<dbReference type="RefSeq" id="WP_065493461.1">
    <property type="nucleotide sequence ID" value="NZ_CP009112.1"/>
</dbReference>
<dbReference type="SUPFAM" id="SSF51735">
    <property type="entry name" value="NAD(P)-binding Rossmann-fold domains"/>
    <property type="match status" value="1"/>
</dbReference>
<comment type="similarity">
    <text evidence="1">Belongs to the HIBADH-related family.</text>
</comment>
<dbReference type="Proteomes" id="UP000186108">
    <property type="component" value="Plasmid pR1CP1"/>
</dbReference>
<dbReference type="Gene3D" id="1.10.1040.10">
    <property type="entry name" value="N-(1-d-carboxylethyl)-l-norvaline Dehydrogenase, domain 2"/>
    <property type="match status" value="1"/>
</dbReference>
<accession>A0A1B1KGZ3</accession>
<evidence type="ECO:0000256" key="2">
    <source>
        <dbReference type="ARBA" id="ARBA00023002"/>
    </source>
</evidence>
<evidence type="ECO:0000313" key="6">
    <source>
        <dbReference type="Proteomes" id="UP000186108"/>
    </source>
</evidence>
<dbReference type="Pfam" id="PF21761">
    <property type="entry name" value="RedAm-like_C"/>
    <property type="match status" value="1"/>
</dbReference>
<evidence type="ECO:0000259" key="3">
    <source>
        <dbReference type="Pfam" id="PF03446"/>
    </source>
</evidence>
<dbReference type="GO" id="GO:0016491">
    <property type="term" value="F:oxidoreductase activity"/>
    <property type="evidence" value="ECO:0007669"/>
    <property type="project" value="UniProtKB-KW"/>
</dbReference>
<evidence type="ECO:0000313" key="5">
    <source>
        <dbReference type="EMBL" id="ANS31893.1"/>
    </source>
</evidence>
<protein>
    <recommendedName>
        <fullName evidence="7">NAD(P)-dependent oxidoreductase</fullName>
    </recommendedName>
</protein>
<dbReference type="AlphaFoldDB" id="A0A1B1KGZ3"/>
<dbReference type="EMBL" id="CP009112">
    <property type="protein sequence ID" value="ANS31893.1"/>
    <property type="molecule type" value="Genomic_DNA"/>
</dbReference>
<name>A0A1B1KGZ3_RHOOP</name>
<dbReference type="Pfam" id="PF03446">
    <property type="entry name" value="NAD_binding_2"/>
    <property type="match status" value="1"/>
</dbReference>
<sequence>MTKEQPSMGNTTPSHDVTVIGLGAMGGELARVLVAAGKKVIVWNRSPDKAESLAKAGADVALTPAEAIAASPITLFCVWDYSAANEILAQDGVGEAVAGKVIAQLSNGSAEEATHQANWLEQRDAEFLGGGIMGYPRAVGAPDTIILYSGDPDVFKAHAAVLRILAPAQQHVGNLSGDAATVYTAVWGFYFAAMGGLFDGLALIAACGLSRESVKAMVAPMAGKFVEGALDVFARLDSDNFTGDQATVAGHIEGIEATCAGIRKKGVEPRMLDAFVAQLRVATVAGRGDEDVAAVAESLMPASMLPSHSGY</sequence>
<geneLocation type="plasmid" evidence="6">
    <name>pr1cp1</name>
</geneLocation>
<reference evidence="5 6" key="1">
    <citation type="submission" date="2014-07" db="EMBL/GenBank/DDBJ databases">
        <authorList>
            <person name="Zhang J.E."/>
            <person name="Yang H."/>
            <person name="Guo J."/>
            <person name="Deng Z."/>
            <person name="Luo H."/>
            <person name="Luo M."/>
            <person name="Zhao B."/>
        </authorList>
    </citation>
    <scope>NUCLEOTIDE SEQUENCE [LARGE SCALE GENOMIC DNA]</scope>
    <source>
        <strain evidence="5 6">1CP</strain>
        <plasmid evidence="6">Plasmid pr1cp1</plasmid>
    </source>
</reference>
<dbReference type="InterPro" id="IPR048666">
    <property type="entry name" value="RedAm-like_C"/>
</dbReference>
<keyword evidence="2" id="KW-0560">Oxidoreductase</keyword>
<keyword evidence="5" id="KW-0614">Plasmid</keyword>
<organism evidence="5 6">
    <name type="scientific">Rhodococcus opacus</name>
    <name type="common">Nocardia opaca</name>
    <dbReference type="NCBI Taxonomy" id="37919"/>
    <lineage>
        <taxon>Bacteria</taxon>
        <taxon>Bacillati</taxon>
        <taxon>Actinomycetota</taxon>
        <taxon>Actinomycetes</taxon>
        <taxon>Mycobacteriales</taxon>
        <taxon>Nocardiaceae</taxon>
        <taxon>Rhodococcus</taxon>
    </lineage>
</organism>
<dbReference type="PIRSF" id="PIRSF000103">
    <property type="entry name" value="HIBADH"/>
    <property type="match status" value="1"/>
</dbReference>
<dbReference type="InterPro" id="IPR006115">
    <property type="entry name" value="6PGDH_NADP-bd"/>
</dbReference>